<reference evidence="2 3" key="1">
    <citation type="journal article" date="2019" name="Int. J. Syst. Evol. Microbiol.">
        <title>The Global Catalogue of Microorganisms (GCM) 10K type strain sequencing project: providing services to taxonomists for standard genome sequencing and annotation.</title>
        <authorList>
            <consortium name="The Broad Institute Genomics Platform"/>
            <consortium name="The Broad Institute Genome Sequencing Center for Infectious Disease"/>
            <person name="Wu L."/>
            <person name="Ma J."/>
        </authorList>
    </citation>
    <scope>NUCLEOTIDE SEQUENCE [LARGE SCALE GENOMIC DNA]</scope>
    <source>
        <strain evidence="2 3">JCM 15592</strain>
    </source>
</reference>
<feature type="region of interest" description="Disordered" evidence="1">
    <location>
        <begin position="51"/>
        <end position="71"/>
    </location>
</feature>
<feature type="region of interest" description="Disordered" evidence="1">
    <location>
        <begin position="26"/>
        <end position="45"/>
    </location>
</feature>
<comment type="caution">
    <text evidence="2">The sequence shown here is derived from an EMBL/GenBank/DDBJ whole genome shotgun (WGS) entry which is preliminary data.</text>
</comment>
<dbReference type="Proteomes" id="UP001499938">
    <property type="component" value="Unassembled WGS sequence"/>
</dbReference>
<evidence type="ECO:0000313" key="3">
    <source>
        <dbReference type="Proteomes" id="UP001499938"/>
    </source>
</evidence>
<keyword evidence="3" id="KW-1185">Reference proteome</keyword>
<proteinExistence type="predicted"/>
<evidence type="ECO:0000313" key="2">
    <source>
        <dbReference type="EMBL" id="GAA1793707.1"/>
    </source>
</evidence>
<evidence type="ECO:0000256" key="1">
    <source>
        <dbReference type="SAM" id="MobiDB-lite"/>
    </source>
</evidence>
<name>A0ABN2LML0_9MICO</name>
<dbReference type="EMBL" id="BAAAPO010000026">
    <property type="protein sequence ID" value="GAA1793707.1"/>
    <property type="molecule type" value="Genomic_DNA"/>
</dbReference>
<protein>
    <submittedName>
        <fullName evidence="2">Uncharacterized protein</fullName>
    </submittedName>
</protein>
<sequence>MPPIVVITSVAPESAVSKVVDGRGTCAAHDSKMKSRPPPTVTNKMARGISRRGSLASSAMVETASKPRKLG</sequence>
<organism evidence="2 3">
    <name type="scientific">Nostocoides veronense</name>
    <dbReference type="NCBI Taxonomy" id="330836"/>
    <lineage>
        <taxon>Bacteria</taxon>
        <taxon>Bacillati</taxon>
        <taxon>Actinomycetota</taxon>
        <taxon>Actinomycetes</taxon>
        <taxon>Micrococcales</taxon>
        <taxon>Intrasporangiaceae</taxon>
        <taxon>Nostocoides</taxon>
    </lineage>
</organism>
<accession>A0ABN2LML0</accession>
<gene>
    <name evidence="2" type="ORF">GCM10009811_18100</name>
</gene>